<comment type="subcellular location">
    <subcellularLocation>
        <location evidence="1">Periplasm</location>
    </subcellularLocation>
</comment>
<dbReference type="AlphaFoldDB" id="A0A7Z2VZG5"/>
<organism evidence="2 3">
    <name type="scientific">Massilia forsythiae</name>
    <dbReference type="NCBI Taxonomy" id="2728020"/>
    <lineage>
        <taxon>Bacteria</taxon>
        <taxon>Pseudomonadati</taxon>
        <taxon>Pseudomonadota</taxon>
        <taxon>Betaproteobacteria</taxon>
        <taxon>Burkholderiales</taxon>
        <taxon>Oxalobacteraceae</taxon>
        <taxon>Telluria group</taxon>
        <taxon>Massilia</taxon>
    </lineage>
</organism>
<dbReference type="GO" id="GO:0042597">
    <property type="term" value="C:periplasmic space"/>
    <property type="evidence" value="ECO:0007669"/>
    <property type="project" value="UniProtKB-SubCell"/>
</dbReference>
<dbReference type="InterPro" id="IPR008972">
    <property type="entry name" value="Cupredoxin"/>
</dbReference>
<keyword evidence="3" id="KW-1185">Reference proteome</keyword>
<accession>A0A7Z2VZG5</accession>
<evidence type="ECO:0000256" key="1">
    <source>
        <dbReference type="ARBA" id="ARBA00004418"/>
    </source>
</evidence>
<sequence length="121" mass="13271">MIQPVHVQTNFYQVQVLIRTDDDGNLDFTYIPDKVNIDTSNAVISYQLVEAPADTTFWGMQILPANQDAFGAPQISGNGYMLSINDVNGNKEPNVYSVSLMLSQPGNGILLSDPQIINRPG</sequence>
<protein>
    <submittedName>
        <fullName evidence="2">Uncharacterized protein</fullName>
    </submittedName>
</protein>
<dbReference type="Proteomes" id="UP000502415">
    <property type="component" value="Chromosome"/>
</dbReference>
<proteinExistence type="predicted"/>
<evidence type="ECO:0000313" key="3">
    <source>
        <dbReference type="Proteomes" id="UP000502415"/>
    </source>
</evidence>
<name>A0A7Z2VZG5_9BURK</name>
<dbReference type="KEGG" id="mfy:HH212_19595"/>
<gene>
    <name evidence="2" type="ORF">HH212_19595</name>
</gene>
<dbReference type="Gene3D" id="2.60.40.420">
    <property type="entry name" value="Cupredoxins - blue copper proteins"/>
    <property type="match status" value="1"/>
</dbReference>
<reference evidence="2 3" key="1">
    <citation type="submission" date="2020-04" db="EMBL/GenBank/DDBJ databases">
        <title>Genome sequencing of novel species.</title>
        <authorList>
            <person name="Heo J."/>
            <person name="Kim S.-J."/>
            <person name="Kim J.-S."/>
            <person name="Hong S.-B."/>
            <person name="Kwon S.-W."/>
        </authorList>
    </citation>
    <scope>NUCLEOTIDE SEQUENCE [LARGE SCALE GENOMIC DNA]</scope>
    <source>
        <strain evidence="2 3">GN2-R2</strain>
    </source>
</reference>
<dbReference type="RefSeq" id="WP_170204037.1">
    <property type="nucleotide sequence ID" value="NZ_CP051685.1"/>
</dbReference>
<dbReference type="EMBL" id="CP051685">
    <property type="protein sequence ID" value="QJE01950.1"/>
    <property type="molecule type" value="Genomic_DNA"/>
</dbReference>
<evidence type="ECO:0000313" key="2">
    <source>
        <dbReference type="EMBL" id="QJE01950.1"/>
    </source>
</evidence>